<dbReference type="Gene3D" id="3.40.50.300">
    <property type="entry name" value="P-loop containing nucleotide triphosphate hydrolases"/>
    <property type="match status" value="1"/>
</dbReference>
<organism evidence="2 3">
    <name type="scientific">Zhihengliuella halotolerans</name>
    <dbReference type="NCBI Taxonomy" id="370736"/>
    <lineage>
        <taxon>Bacteria</taxon>
        <taxon>Bacillati</taxon>
        <taxon>Actinomycetota</taxon>
        <taxon>Actinomycetes</taxon>
        <taxon>Micrococcales</taxon>
        <taxon>Micrococcaceae</taxon>
        <taxon>Zhihengliuella</taxon>
    </lineage>
</organism>
<keyword evidence="3" id="KW-1185">Reference proteome</keyword>
<dbReference type="PANTHER" id="PTHR13748:SF62">
    <property type="entry name" value="COBW DOMAIN-CONTAINING PROTEIN"/>
    <property type="match status" value="1"/>
</dbReference>
<evidence type="ECO:0000313" key="3">
    <source>
        <dbReference type="Proteomes" id="UP000292685"/>
    </source>
</evidence>
<dbReference type="EMBL" id="SHLA01000001">
    <property type="protein sequence ID" value="RZU63216.1"/>
    <property type="molecule type" value="Genomic_DNA"/>
</dbReference>
<dbReference type="RefSeq" id="WP_130451649.1">
    <property type="nucleotide sequence ID" value="NZ_SHLA01000001.1"/>
</dbReference>
<dbReference type="InterPro" id="IPR011629">
    <property type="entry name" value="CobW-like_C"/>
</dbReference>
<comment type="caution">
    <text evidence="2">The sequence shown here is derived from an EMBL/GenBank/DDBJ whole genome shotgun (WGS) entry which is preliminary data.</text>
</comment>
<proteinExistence type="predicted"/>
<feature type="domain" description="CobW C-terminal" evidence="1">
    <location>
        <begin position="237"/>
        <end position="324"/>
    </location>
</feature>
<dbReference type="SUPFAM" id="SSF90002">
    <property type="entry name" value="Hypothetical protein YjiA, C-terminal domain"/>
    <property type="match status" value="1"/>
</dbReference>
<sequence>MATSAPVPVIVLAGYLGAGKTTLLNQVLRQPGARIGVIVNDFGDINIDAGLVAGQIDRPASIAGGCLCCIEDVSELDEALEQLSAPRLALDAIIGEASGLADPVALAQLIRDRGSEHARLAAVVDVVDAVEHFGTVDDGGLPPLRYQVASLVVVNKLDRLADNEREGMVERIRARVRERNARAEVVGAVGGRIDAALLFDVAHPEEDPGQLPLRDLLIEAAASGNPLPGHEHDHVHAHAATATSEGVVDAARVLAALERPVRGAYRMKGHFAVRTAAGARGFTANAVGGYLHLVERRPPKQNVLVAIGIDLDESEARAALDAALVPADAEAHGPSVMRLERHVRLSGGGDTSAGTPSSSF</sequence>
<dbReference type="PANTHER" id="PTHR13748">
    <property type="entry name" value="COBW-RELATED"/>
    <property type="match status" value="1"/>
</dbReference>
<dbReference type="OrthoDB" id="9808822at2"/>
<dbReference type="Proteomes" id="UP000292685">
    <property type="component" value="Unassembled WGS sequence"/>
</dbReference>
<dbReference type="InterPro" id="IPR003495">
    <property type="entry name" value="CobW/HypB/UreG_nucleotide-bd"/>
</dbReference>
<dbReference type="InterPro" id="IPR051316">
    <property type="entry name" value="Zinc-reg_GTPase_activator"/>
</dbReference>
<name>A0A4V2GA84_9MICC</name>
<accession>A0A4V2GA84</accession>
<evidence type="ECO:0000259" key="1">
    <source>
        <dbReference type="SMART" id="SM00833"/>
    </source>
</evidence>
<dbReference type="SUPFAM" id="SSF52540">
    <property type="entry name" value="P-loop containing nucleoside triphosphate hydrolases"/>
    <property type="match status" value="1"/>
</dbReference>
<gene>
    <name evidence="2" type="ORF">EV380_2828</name>
</gene>
<dbReference type="AlphaFoldDB" id="A0A4V2GA84"/>
<dbReference type="GO" id="GO:0005737">
    <property type="term" value="C:cytoplasm"/>
    <property type="evidence" value="ECO:0007669"/>
    <property type="project" value="TreeGrafter"/>
</dbReference>
<dbReference type="SMART" id="SM00833">
    <property type="entry name" value="CobW_C"/>
    <property type="match status" value="1"/>
</dbReference>
<dbReference type="Pfam" id="PF02492">
    <property type="entry name" value="cobW"/>
    <property type="match status" value="1"/>
</dbReference>
<reference evidence="2 3" key="1">
    <citation type="submission" date="2019-02" db="EMBL/GenBank/DDBJ databases">
        <title>Sequencing the genomes of 1000 actinobacteria strains.</title>
        <authorList>
            <person name="Klenk H.-P."/>
        </authorList>
    </citation>
    <scope>NUCLEOTIDE SEQUENCE [LARGE SCALE GENOMIC DNA]</scope>
    <source>
        <strain evidence="2 3">DSM 17364</strain>
    </source>
</reference>
<evidence type="ECO:0000313" key="2">
    <source>
        <dbReference type="EMBL" id="RZU63216.1"/>
    </source>
</evidence>
<dbReference type="InterPro" id="IPR027417">
    <property type="entry name" value="P-loop_NTPase"/>
</dbReference>
<dbReference type="Pfam" id="PF07683">
    <property type="entry name" value="CobW_C"/>
    <property type="match status" value="1"/>
</dbReference>
<protein>
    <submittedName>
        <fullName evidence="2">G3E family GTPase</fullName>
    </submittedName>
</protein>